<dbReference type="PANTHER" id="PTHR30011">
    <property type="entry name" value="ALKANESULFONATE MONOOXYGENASE-RELATED"/>
    <property type="match status" value="1"/>
</dbReference>
<keyword evidence="10" id="KW-1185">Reference proteome</keyword>
<reference evidence="9 10" key="1">
    <citation type="submission" date="2020-07" db="EMBL/GenBank/DDBJ databases">
        <title>Sequencing the genomes of 1000 actinobacteria strains.</title>
        <authorList>
            <person name="Klenk H.-P."/>
        </authorList>
    </citation>
    <scope>NUCLEOTIDE SEQUENCE [LARGE SCALE GENOMIC DNA]</scope>
    <source>
        <strain evidence="9 10">DSM 23141</strain>
    </source>
</reference>
<dbReference type="SUPFAM" id="SSF51679">
    <property type="entry name" value="Bacterial luciferase-like"/>
    <property type="match status" value="1"/>
</dbReference>
<comment type="similarity">
    <text evidence="5">Belongs to the NtaA/SnaA/DszA monooxygenase family.</text>
</comment>
<gene>
    <name evidence="9" type="ORF">BJ979_001986</name>
</gene>
<keyword evidence="3" id="KW-0560">Oxidoreductase</keyword>
<dbReference type="Pfam" id="PF00296">
    <property type="entry name" value="Bac_luciferase"/>
    <property type="match status" value="1"/>
</dbReference>
<feature type="region of interest" description="Disordered" evidence="7">
    <location>
        <begin position="385"/>
        <end position="426"/>
    </location>
</feature>
<dbReference type="InterPro" id="IPR051260">
    <property type="entry name" value="Diverse_substr_monoxygenases"/>
</dbReference>
<organism evidence="9 10">
    <name type="scientific">Schumannella luteola</name>
    <dbReference type="NCBI Taxonomy" id="472059"/>
    <lineage>
        <taxon>Bacteria</taxon>
        <taxon>Bacillati</taxon>
        <taxon>Actinomycetota</taxon>
        <taxon>Actinomycetes</taxon>
        <taxon>Micrococcales</taxon>
        <taxon>Microbacteriaceae</taxon>
        <taxon>Schumannella</taxon>
    </lineage>
</organism>
<dbReference type="AlphaFoldDB" id="A0A852YDH5"/>
<dbReference type="RefSeq" id="WP_179567515.1">
    <property type="nucleotide sequence ID" value="NZ_JACBZY010000001.1"/>
</dbReference>
<dbReference type="InterPro" id="IPR011251">
    <property type="entry name" value="Luciferase-like_dom"/>
</dbReference>
<dbReference type="InterPro" id="IPR016215">
    <property type="entry name" value="NTA_MOA"/>
</dbReference>
<evidence type="ECO:0000256" key="6">
    <source>
        <dbReference type="PIRSR" id="PIRSR000337-1"/>
    </source>
</evidence>
<proteinExistence type="inferred from homology"/>
<dbReference type="Proteomes" id="UP000553888">
    <property type="component" value="Unassembled WGS sequence"/>
</dbReference>
<dbReference type="InterPro" id="IPR036661">
    <property type="entry name" value="Luciferase-like_sf"/>
</dbReference>
<sequence length="426" mass="46186">MPRPLHLGVALDGAGWHPQAWRTAGLAAGELFTAAYWTRLARRADDAGLDLLTIEDAFAQQTAAPFTPDDRRDQVRGRLDAGIIASFLAPLTRSIGLVPTLSTTHSEPFHLATAVQTLDYASRGRAGWRPKVSADPREARQFGRREIPAPDVARFQDPTNPLLLELFGEAAEVIEAGRQLWDSWQDDAIIRDVATGRFIDRDRVHRIGFEGEHFSVESASIVPRSPQGQPLVTVLAHARIPYELAAGGADVVYVTPHDEADAVRILGEVREAERAVGRVDRIHLARPLEVWADAVVLLDDSVDAARAALTELEQLDGTAFASDALIHAGTAESLAEQLLAWQRLGYDGVRLRPARLPADLDRISDDLVPLLRDAGVLDRPDSTTLRGRLGLPRPDSRYAVGQTADAPAPSALATSTPATSTQELSA</sequence>
<protein>
    <submittedName>
        <fullName evidence="9">Alkanesulfonate monooxygenase SsuD/methylene tetrahydromethanopterin reductase-like flavin-dependent oxidoreductase (Luciferase family)</fullName>
    </submittedName>
</protein>
<comment type="caution">
    <text evidence="9">The sequence shown here is derived from an EMBL/GenBank/DDBJ whole genome shotgun (WGS) entry which is preliminary data.</text>
</comment>
<evidence type="ECO:0000313" key="10">
    <source>
        <dbReference type="Proteomes" id="UP000553888"/>
    </source>
</evidence>
<evidence type="ECO:0000256" key="4">
    <source>
        <dbReference type="ARBA" id="ARBA00023033"/>
    </source>
</evidence>
<evidence type="ECO:0000259" key="8">
    <source>
        <dbReference type="Pfam" id="PF00296"/>
    </source>
</evidence>
<dbReference type="GO" id="GO:0016705">
    <property type="term" value="F:oxidoreductase activity, acting on paired donors, with incorporation or reduction of molecular oxygen"/>
    <property type="evidence" value="ECO:0007669"/>
    <property type="project" value="InterPro"/>
</dbReference>
<dbReference type="EMBL" id="JACBZY010000001">
    <property type="protein sequence ID" value="NYG99360.1"/>
    <property type="molecule type" value="Genomic_DNA"/>
</dbReference>
<evidence type="ECO:0000256" key="3">
    <source>
        <dbReference type="ARBA" id="ARBA00023002"/>
    </source>
</evidence>
<dbReference type="GO" id="GO:0004497">
    <property type="term" value="F:monooxygenase activity"/>
    <property type="evidence" value="ECO:0007669"/>
    <property type="project" value="UniProtKB-KW"/>
</dbReference>
<evidence type="ECO:0000256" key="2">
    <source>
        <dbReference type="ARBA" id="ARBA00022643"/>
    </source>
</evidence>
<dbReference type="Gene3D" id="3.20.20.30">
    <property type="entry name" value="Luciferase-like domain"/>
    <property type="match status" value="1"/>
</dbReference>
<keyword evidence="2 6" id="KW-0288">FMN</keyword>
<feature type="compositionally biased region" description="Low complexity" evidence="7">
    <location>
        <begin position="403"/>
        <end position="426"/>
    </location>
</feature>
<dbReference type="PANTHER" id="PTHR30011:SF16">
    <property type="entry name" value="C2H2 FINGER DOMAIN TRANSCRIPTION FACTOR (EUROFUNG)-RELATED"/>
    <property type="match status" value="1"/>
</dbReference>
<evidence type="ECO:0000313" key="9">
    <source>
        <dbReference type="EMBL" id="NYG99360.1"/>
    </source>
</evidence>
<evidence type="ECO:0000256" key="7">
    <source>
        <dbReference type="SAM" id="MobiDB-lite"/>
    </source>
</evidence>
<keyword evidence="4 9" id="KW-0503">Monooxygenase</keyword>
<evidence type="ECO:0000256" key="5">
    <source>
        <dbReference type="ARBA" id="ARBA00033748"/>
    </source>
</evidence>
<feature type="domain" description="Luciferase-like" evidence="8">
    <location>
        <begin position="25"/>
        <end position="346"/>
    </location>
</feature>
<evidence type="ECO:0000256" key="1">
    <source>
        <dbReference type="ARBA" id="ARBA00022630"/>
    </source>
</evidence>
<dbReference type="PIRSF" id="PIRSF000337">
    <property type="entry name" value="NTA_MOA"/>
    <property type="match status" value="1"/>
</dbReference>
<keyword evidence="1 6" id="KW-0285">Flavoprotein</keyword>
<feature type="binding site" evidence="6">
    <location>
        <position position="56"/>
    </location>
    <ligand>
        <name>FMN</name>
        <dbReference type="ChEBI" id="CHEBI:58210"/>
    </ligand>
</feature>
<accession>A0A852YDH5</accession>
<feature type="binding site" evidence="6">
    <location>
        <position position="100"/>
    </location>
    <ligand>
        <name>FMN</name>
        <dbReference type="ChEBI" id="CHEBI:58210"/>
    </ligand>
</feature>
<name>A0A852YDH5_9MICO</name>